<dbReference type="Pfam" id="PF02574">
    <property type="entry name" value="S-methyl_trans"/>
    <property type="match status" value="1"/>
</dbReference>
<dbReference type="SUPFAM" id="SSF82282">
    <property type="entry name" value="Homocysteine S-methyltransferase"/>
    <property type="match status" value="1"/>
</dbReference>
<feature type="domain" description="Hcy-binding" evidence="6">
    <location>
        <begin position="1"/>
        <end position="311"/>
    </location>
</feature>
<dbReference type="InterPro" id="IPR051486">
    <property type="entry name" value="Hcy_S-methyltransferase"/>
</dbReference>
<protein>
    <recommendedName>
        <fullName evidence="6">Hcy-binding domain-containing protein</fullName>
    </recommendedName>
</protein>
<dbReference type="GO" id="GO:0032259">
    <property type="term" value="P:methylation"/>
    <property type="evidence" value="ECO:0007669"/>
    <property type="project" value="UniProtKB-KW"/>
</dbReference>
<evidence type="ECO:0000256" key="5">
    <source>
        <dbReference type="PROSITE-ProRule" id="PRU00333"/>
    </source>
</evidence>
<dbReference type="Gene3D" id="3.20.20.330">
    <property type="entry name" value="Homocysteine-binding-like domain"/>
    <property type="match status" value="1"/>
</dbReference>
<dbReference type="HOGENOM" id="CLU_004914_3_2_1"/>
<reference evidence="7" key="2">
    <citation type="submission" date="2024-10" db="UniProtKB">
        <authorList>
            <consortium name="EnsemblProtists"/>
        </authorList>
    </citation>
    <scope>IDENTIFICATION</scope>
</reference>
<keyword evidence="4 5" id="KW-0862">Zinc</keyword>
<feature type="binding site" evidence="5">
    <location>
        <position position="297"/>
    </location>
    <ligand>
        <name>Zn(2+)</name>
        <dbReference type="ChEBI" id="CHEBI:29105"/>
    </ligand>
</feature>
<evidence type="ECO:0000313" key="8">
    <source>
        <dbReference type="Proteomes" id="UP000013827"/>
    </source>
</evidence>
<dbReference type="PROSITE" id="PS50970">
    <property type="entry name" value="HCY"/>
    <property type="match status" value="1"/>
</dbReference>
<feature type="binding site" evidence="5">
    <location>
        <position position="296"/>
    </location>
    <ligand>
        <name>Zn(2+)</name>
        <dbReference type="ChEBI" id="CHEBI:29105"/>
    </ligand>
</feature>
<evidence type="ECO:0000256" key="1">
    <source>
        <dbReference type="ARBA" id="ARBA00022603"/>
    </source>
</evidence>
<keyword evidence="3 5" id="KW-0479">Metal-binding</keyword>
<dbReference type="AlphaFoldDB" id="A0A0D3L023"/>
<dbReference type="GeneID" id="17286628"/>
<dbReference type="PANTHER" id="PTHR46015:SF1">
    <property type="entry name" value="HOMOCYSTEINE S-METHYLTRANSFERASE-LIKE ISOFORM 1"/>
    <property type="match status" value="1"/>
</dbReference>
<keyword evidence="2 5" id="KW-0808">Transferase</keyword>
<evidence type="ECO:0000313" key="7">
    <source>
        <dbReference type="EnsemblProtists" id="EOD41358"/>
    </source>
</evidence>
<dbReference type="OMA" id="TECYEAQ"/>
<dbReference type="PaxDb" id="2903-EOD41358"/>
<reference evidence="8" key="1">
    <citation type="journal article" date="2013" name="Nature">
        <title>Pan genome of the phytoplankton Emiliania underpins its global distribution.</title>
        <authorList>
            <person name="Read B.A."/>
            <person name="Kegel J."/>
            <person name="Klute M.J."/>
            <person name="Kuo A."/>
            <person name="Lefebvre S.C."/>
            <person name="Maumus F."/>
            <person name="Mayer C."/>
            <person name="Miller J."/>
            <person name="Monier A."/>
            <person name="Salamov A."/>
            <person name="Young J."/>
            <person name="Aguilar M."/>
            <person name="Claverie J.M."/>
            <person name="Frickenhaus S."/>
            <person name="Gonzalez K."/>
            <person name="Herman E.K."/>
            <person name="Lin Y.C."/>
            <person name="Napier J."/>
            <person name="Ogata H."/>
            <person name="Sarno A.F."/>
            <person name="Shmutz J."/>
            <person name="Schroeder D."/>
            <person name="de Vargas C."/>
            <person name="Verret F."/>
            <person name="von Dassow P."/>
            <person name="Valentin K."/>
            <person name="Van de Peer Y."/>
            <person name="Wheeler G."/>
            <person name="Dacks J.B."/>
            <person name="Delwiche C.F."/>
            <person name="Dyhrman S.T."/>
            <person name="Glockner G."/>
            <person name="John U."/>
            <person name="Richards T."/>
            <person name="Worden A.Z."/>
            <person name="Zhang X."/>
            <person name="Grigoriev I.V."/>
            <person name="Allen A.E."/>
            <person name="Bidle K."/>
            <person name="Borodovsky M."/>
            <person name="Bowler C."/>
            <person name="Brownlee C."/>
            <person name="Cock J.M."/>
            <person name="Elias M."/>
            <person name="Gladyshev V.N."/>
            <person name="Groth M."/>
            <person name="Guda C."/>
            <person name="Hadaegh A."/>
            <person name="Iglesias-Rodriguez M.D."/>
            <person name="Jenkins J."/>
            <person name="Jones B.M."/>
            <person name="Lawson T."/>
            <person name="Leese F."/>
            <person name="Lindquist E."/>
            <person name="Lobanov A."/>
            <person name="Lomsadze A."/>
            <person name="Malik S.B."/>
            <person name="Marsh M.E."/>
            <person name="Mackinder L."/>
            <person name="Mock T."/>
            <person name="Mueller-Roeber B."/>
            <person name="Pagarete A."/>
            <person name="Parker M."/>
            <person name="Probert I."/>
            <person name="Quesneville H."/>
            <person name="Raines C."/>
            <person name="Rensing S.A."/>
            <person name="Riano-Pachon D.M."/>
            <person name="Richier S."/>
            <person name="Rokitta S."/>
            <person name="Shiraiwa Y."/>
            <person name="Soanes D.M."/>
            <person name="van der Giezen M."/>
            <person name="Wahlund T.M."/>
            <person name="Williams B."/>
            <person name="Wilson W."/>
            <person name="Wolfe G."/>
            <person name="Wurch L.L."/>
        </authorList>
    </citation>
    <scope>NUCLEOTIDE SEQUENCE</scope>
</reference>
<dbReference type="GO" id="GO:0009086">
    <property type="term" value="P:methionine biosynthetic process"/>
    <property type="evidence" value="ECO:0007669"/>
    <property type="project" value="TreeGrafter"/>
</dbReference>
<dbReference type="Proteomes" id="UP000013827">
    <property type="component" value="Unassembled WGS sequence"/>
</dbReference>
<dbReference type="KEGG" id="ehx:EMIHUDRAFT_199689"/>
<dbReference type="PANTHER" id="PTHR46015">
    <property type="entry name" value="ZGC:172121"/>
    <property type="match status" value="1"/>
</dbReference>
<dbReference type="GO" id="GO:0046872">
    <property type="term" value="F:metal ion binding"/>
    <property type="evidence" value="ECO:0007669"/>
    <property type="project" value="UniProtKB-KW"/>
</dbReference>
<dbReference type="GO" id="GO:0008898">
    <property type="term" value="F:S-adenosylmethionine-homocysteine S-methyltransferase activity"/>
    <property type="evidence" value="ECO:0007669"/>
    <property type="project" value="TreeGrafter"/>
</dbReference>
<dbReference type="STRING" id="2903.R1E164"/>
<dbReference type="eggNOG" id="KOG1579">
    <property type="taxonomic scope" value="Eukaryota"/>
</dbReference>
<evidence type="ECO:0000259" key="6">
    <source>
        <dbReference type="PROSITE" id="PS50970"/>
    </source>
</evidence>
<proteinExistence type="predicted"/>
<feature type="binding site" evidence="5">
    <location>
        <position position="221"/>
    </location>
    <ligand>
        <name>Zn(2+)</name>
        <dbReference type="ChEBI" id="CHEBI:29105"/>
    </ligand>
</feature>
<name>A0A0D3L023_EMIH1</name>
<keyword evidence="1 5" id="KW-0489">Methyltransferase</keyword>
<evidence type="ECO:0000256" key="4">
    <source>
        <dbReference type="ARBA" id="ARBA00022833"/>
    </source>
</evidence>
<keyword evidence="8" id="KW-1185">Reference proteome</keyword>
<sequence>MKMLRPGLKILDGGLSTQLENHHGVDLTKYPKLWTAGLLADAAGRAKLRAAHDAYYAAGASVILSSSYQTSPGTDTAALAASIELALDARDAAAPGAEAWVSCGPYGATLADGSEYRGDYALGEAALREWHGARLAGLLPPDAPRRPDGLAFETLPSMPEVRAILSLLAEPRWREMPAWLSFQCRDGSHLADGTPVADAVSACRAAFAARGPARSLLGANCVSPAIVHELLDALLAPAAEGALSGVVLYPNDGGTWNATERCWECVGGERSFADALAGEWAGRIRASGLEAIIGGCCSTDQCTVRALSRALRAGCAGE</sequence>
<evidence type="ECO:0000256" key="2">
    <source>
        <dbReference type="ARBA" id="ARBA00022679"/>
    </source>
</evidence>
<dbReference type="GO" id="GO:0033528">
    <property type="term" value="P:S-methylmethionine cycle"/>
    <property type="evidence" value="ECO:0007669"/>
    <property type="project" value="TreeGrafter"/>
</dbReference>
<comment type="cofactor">
    <cofactor evidence="5">
        <name>Zn(2+)</name>
        <dbReference type="ChEBI" id="CHEBI:29105"/>
    </cofactor>
</comment>
<dbReference type="InterPro" id="IPR036589">
    <property type="entry name" value="HCY_dom_sf"/>
</dbReference>
<organism evidence="7 8">
    <name type="scientific">Emiliania huxleyi (strain CCMP1516)</name>
    <dbReference type="NCBI Taxonomy" id="280463"/>
    <lineage>
        <taxon>Eukaryota</taxon>
        <taxon>Haptista</taxon>
        <taxon>Haptophyta</taxon>
        <taxon>Prymnesiophyceae</taxon>
        <taxon>Isochrysidales</taxon>
        <taxon>Noelaerhabdaceae</taxon>
        <taxon>Emiliania</taxon>
    </lineage>
</organism>
<evidence type="ECO:0000256" key="3">
    <source>
        <dbReference type="ARBA" id="ARBA00022723"/>
    </source>
</evidence>
<dbReference type="EnsemblProtists" id="EOD41358">
    <property type="protein sequence ID" value="EOD41358"/>
    <property type="gene ID" value="EMIHUDRAFT_199689"/>
</dbReference>
<accession>A0A0D3L023</accession>
<dbReference type="RefSeq" id="XP_005793787.1">
    <property type="nucleotide sequence ID" value="XM_005793730.1"/>
</dbReference>
<dbReference type="InterPro" id="IPR003726">
    <property type="entry name" value="HCY_dom"/>
</dbReference>